<reference evidence="2 3" key="1">
    <citation type="submission" date="2020-09" db="EMBL/GenBank/DDBJ databases">
        <authorList>
            <person name="Courtine D."/>
        </authorList>
    </citation>
    <scope>NUCLEOTIDE SEQUENCE [LARGE SCALE GENOMIC DNA]</scope>
    <source>
        <strain evidence="2 3">IRI35c</strain>
    </source>
</reference>
<evidence type="ECO:0000313" key="3">
    <source>
        <dbReference type="Proteomes" id="UP000516304"/>
    </source>
</evidence>
<gene>
    <name evidence="2" type="ORF">TIRI35C_0500</name>
</gene>
<dbReference type="KEGG" id="tcq:TIRI35C_0500"/>
<organism evidence="2 3">
    <name type="scientific">Thermococcus camini</name>
    <dbReference type="NCBI Taxonomy" id="2016373"/>
    <lineage>
        <taxon>Archaea</taxon>
        <taxon>Methanobacteriati</taxon>
        <taxon>Methanobacteriota</taxon>
        <taxon>Thermococci</taxon>
        <taxon>Thermococcales</taxon>
        <taxon>Thermococcaceae</taxon>
        <taxon>Thermococcus</taxon>
    </lineage>
</organism>
<dbReference type="EMBL" id="LR881183">
    <property type="protein sequence ID" value="CAD5243654.1"/>
    <property type="molecule type" value="Genomic_DNA"/>
</dbReference>
<sequence length="33" mass="3661">MSKKKPEMNAHLFKPLPTTKTNAAPRLRRGLGA</sequence>
<accession>A0A7G2D6V9</accession>
<feature type="region of interest" description="Disordered" evidence="1">
    <location>
        <begin position="1"/>
        <end position="33"/>
    </location>
</feature>
<dbReference type="AlphaFoldDB" id="A0A7G2D6V9"/>
<evidence type="ECO:0000256" key="1">
    <source>
        <dbReference type="SAM" id="MobiDB-lite"/>
    </source>
</evidence>
<keyword evidence="3" id="KW-1185">Reference proteome</keyword>
<dbReference type="Proteomes" id="UP000516304">
    <property type="component" value="Chromosome TIRI35C"/>
</dbReference>
<name>A0A7G2D6V9_9EURY</name>
<proteinExistence type="predicted"/>
<evidence type="ECO:0000313" key="2">
    <source>
        <dbReference type="EMBL" id="CAD5243654.1"/>
    </source>
</evidence>
<protein>
    <submittedName>
        <fullName evidence="2">Uncharacterized protein</fullName>
    </submittedName>
</protein>